<feature type="compositionally biased region" description="Acidic residues" evidence="1">
    <location>
        <begin position="12"/>
        <end position="21"/>
    </location>
</feature>
<proteinExistence type="predicted"/>
<dbReference type="AlphaFoldDB" id="A0A542YU42"/>
<keyword evidence="3" id="KW-1185">Reference proteome</keyword>
<feature type="region of interest" description="Disordered" evidence="1">
    <location>
        <begin position="1"/>
        <end position="51"/>
    </location>
</feature>
<reference evidence="2 3" key="1">
    <citation type="submission" date="2019-06" db="EMBL/GenBank/DDBJ databases">
        <title>Sequencing the genomes of 1000 actinobacteria strains.</title>
        <authorList>
            <person name="Klenk H.-P."/>
        </authorList>
    </citation>
    <scope>NUCLEOTIDE SEQUENCE [LARGE SCALE GENOMIC DNA]</scope>
    <source>
        <strain evidence="2 3">DSM 12335</strain>
    </source>
</reference>
<feature type="compositionally biased region" description="Low complexity" evidence="1">
    <location>
        <begin position="222"/>
        <end position="239"/>
    </location>
</feature>
<sequence length="250" mass="26764">MAIFGRKKSTPDEVEEVDVDEAPAAPEGQPGVDRDWDRPVDGPFDISERPDLSGRVDLGPLKIPAVKGMELRLDVEQGSNQVVGVTCTLAQSKIQLQAFAAPKSRGVWSEIRPQIVEGLVNAGGQAEVVDGVLGKEVVAQLPARTTDGRAVLQPARFLGVDGPRWFLRAVINGPAATSPQALPAIQTFVRLVVVDRGEEPRPPREVLHLSPPAEFVEEMNRRAAAAKAAKTAQASQRAADLPGAEPDEQQ</sequence>
<evidence type="ECO:0000313" key="3">
    <source>
        <dbReference type="Proteomes" id="UP000319516"/>
    </source>
</evidence>
<dbReference type="Pfam" id="PF12502">
    <property type="entry name" value="DUF3710"/>
    <property type="match status" value="1"/>
</dbReference>
<dbReference type="EMBL" id="VFOP01000001">
    <property type="protein sequence ID" value="TQL51464.1"/>
    <property type="molecule type" value="Genomic_DNA"/>
</dbReference>
<feature type="region of interest" description="Disordered" evidence="1">
    <location>
        <begin position="220"/>
        <end position="250"/>
    </location>
</feature>
<comment type="caution">
    <text evidence="2">The sequence shown here is derived from an EMBL/GenBank/DDBJ whole genome shotgun (WGS) entry which is preliminary data.</text>
</comment>
<evidence type="ECO:0000313" key="2">
    <source>
        <dbReference type="EMBL" id="TQL51464.1"/>
    </source>
</evidence>
<dbReference type="Proteomes" id="UP000319516">
    <property type="component" value="Unassembled WGS sequence"/>
</dbReference>
<gene>
    <name evidence="2" type="ORF">FB467_2610</name>
</gene>
<dbReference type="InterPro" id="IPR022183">
    <property type="entry name" value="DUF3710"/>
</dbReference>
<evidence type="ECO:0000256" key="1">
    <source>
        <dbReference type="SAM" id="MobiDB-lite"/>
    </source>
</evidence>
<name>A0A542YU42_9MICO</name>
<accession>A0A542YU42</accession>
<feature type="compositionally biased region" description="Basic and acidic residues" evidence="1">
    <location>
        <begin position="32"/>
        <end position="51"/>
    </location>
</feature>
<dbReference type="RefSeq" id="WP_170230712.1">
    <property type="nucleotide sequence ID" value="NZ_BAAAIK010000011.1"/>
</dbReference>
<organism evidence="2 3">
    <name type="scientific">Ornithinicoccus hortensis</name>
    <dbReference type="NCBI Taxonomy" id="82346"/>
    <lineage>
        <taxon>Bacteria</taxon>
        <taxon>Bacillati</taxon>
        <taxon>Actinomycetota</taxon>
        <taxon>Actinomycetes</taxon>
        <taxon>Micrococcales</taxon>
        <taxon>Intrasporangiaceae</taxon>
        <taxon>Ornithinicoccus</taxon>
    </lineage>
</organism>
<protein>
    <submittedName>
        <fullName evidence="2">Uncharacterized protein DUF3710</fullName>
    </submittedName>
</protein>